<dbReference type="Proteomes" id="UP000789375">
    <property type="component" value="Unassembled WGS sequence"/>
</dbReference>
<dbReference type="AlphaFoldDB" id="A0A9N9BWS3"/>
<evidence type="ECO:0000313" key="1">
    <source>
        <dbReference type="EMBL" id="CAG8579861.1"/>
    </source>
</evidence>
<proteinExistence type="predicted"/>
<evidence type="ECO:0000313" key="2">
    <source>
        <dbReference type="Proteomes" id="UP000789375"/>
    </source>
</evidence>
<comment type="caution">
    <text evidence="1">The sequence shown here is derived from an EMBL/GenBank/DDBJ whole genome shotgun (WGS) entry which is preliminary data.</text>
</comment>
<accession>A0A9N9BWS3</accession>
<keyword evidence="2" id="KW-1185">Reference proteome</keyword>
<sequence>MGYWLLEMTSKYPKSQFTGVDKVSIPHPSDLPSNVNFEMGDAYFLPYEDGSLDFALRILKPGGYIELREFDCDMNNLEKLTSINTIDVECNIWDGTYGKLALEDFITTYKLMMPYLSKFIGIEKDPYLNLLKKLEEEVKDYKSSHKLFRFIGRKPS</sequence>
<dbReference type="EMBL" id="CAJVPP010001941">
    <property type="protein sequence ID" value="CAG8579861.1"/>
    <property type="molecule type" value="Genomic_DNA"/>
</dbReference>
<gene>
    <name evidence="1" type="ORF">FMOSSE_LOCUS7893</name>
</gene>
<dbReference type="InterPro" id="IPR029063">
    <property type="entry name" value="SAM-dependent_MTases_sf"/>
</dbReference>
<organism evidence="1 2">
    <name type="scientific">Funneliformis mosseae</name>
    <name type="common">Endomycorrhizal fungus</name>
    <name type="synonym">Glomus mosseae</name>
    <dbReference type="NCBI Taxonomy" id="27381"/>
    <lineage>
        <taxon>Eukaryota</taxon>
        <taxon>Fungi</taxon>
        <taxon>Fungi incertae sedis</taxon>
        <taxon>Mucoromycota</taxon>
        <taxon>Glomeromycotina</taxon>
        <taxon>Glomeromycetes</taxon>
        <taxon>Glomerales</taxon>
        <taxon>Glomeraceae</taxon>
        <taxon>Funneliformis</taxon>
    </lineage>
</organism>
<dbReference type="SUPFAM" id="SSF53335">
    <property type="entry name" value="S-adenosyl-L-methionine-dependent methyltransferases"/>
    <property type="match status" value="1"/>
</dbReference>
<protein>
    <submittedName>
        <fullName evidence="1">2988_t:CDS:1</fullName>
    </submittedName>
</protein>
<name>A0A9N9BWS3_FUNMO</name>
<reference evidence="1" key="1">
    <citation type="submission" date="2021-06" db="EMBL/GenBank/DDBJ databases">
        <authorList>
            <person name="Kallberg Y."/>
            <person name="Tangrot J."/>
            <person name="Rosling A."/>
        </authorList>
    </citation>
    <scope>NUCLEOTIDE SEQUENCE</scope>
    <source>
        <strain evidence="1">87-6 pot B 2015</strain>
    </source>
</reference>